<organism evidence="3 4">
    <name type="scientific">Paenibacillus taihuensis</name>
    <dbReference type="NCBI Taxonomy" id="1156355"/>
    <lineage>
        <taxon>Bacteria</taxon>
        <taxon>Bacillati</taxon>
        <taxon>Bacillota</taxon>
        <taxon>Bacilli</taxon>
        <taxon>Bacillales</taxon>
        <taxon>Paenibacillaceae</taxon>
        <taxon>Paenibacillus</taxon>
    </lineage>
</organism>
<evidence type="ECO:0000256" key="1">
    <source>
        <dbReference type="ARBA" id="ARBA00006739"/>
    </source>
</evidence>
<keyword evidence="3" id="KW-0808">Transferase</keyword>
<dbReference type="Pfam" id="PF00535">
    <property type="entry name" value="Glycos_transf_2"/>
    <property type="match status" value="1"/>
</dbReference>
<dbReference type="InterPro" id="IPR001173">
    <property type="entry name" value="Glyco_trans_2-like"/>
</dbReference>
<reference evidence="3 4" key="1">
    <citation type="submission" date="2018-08" db="EMBL/GenBank/DDBJ databases">
        <title>Genomic Encyclopedia of Type Strains, Phase III (KMG-III): the genomes of soil and plant-associated and newly described type strains.</title>
        <authorList>
            <person name="Whitman W."/>
        </authorList>
    </citation>
    <scope>NUCLEOTIDE SEQUENCE [LARGE SCALE GENOMIC DNA]</scope>
    <source>
        <strain evidence="3 4">CGMCC 1.10966</strain>
    </source>
</reference>
<keyword evidence="4" id="KW-1185">Reference proteome</keyword>
<dbReference type="InterPro" id="IPR029044">
    <property type="entry name" value="Nucleotide-diphossugar_trans"/>
</dbReference>
<dbReference type="Proteomes" id="UP000256304">
    <property type="component" value="Unassembled WGS sequence"/>
</dbReference>
<proteinExistence type="inferred from homology"/>
<evidence type="ECO:0000313" key="4">
    <source>
        <dbReference type="Proteomes" id="UP000256304"/>
    </source>
</evidence>
<comment type="similarity">
    <text evidence="1">Belongs to the glycosyltransferase 2 family.</text>
</comment>
<comment type="caution">
    <text evidence="3">The sequence shown here is derived from an EMBL/GenBank/DDBJ whole genome shotgun (WGS) entry which is preliminary data.</text>
</comment>
<evidence type="ECO:0000313" key="3">
    <source>
        <dbReference type="EMBL" id="REE84495.1"/>
    </source>
</evidence>
<feature type="domain" description="Glycosyltransferase 2-like" evidence="2">
    <location>
        <begin position="5"/>
        <end position="173"/>
    </location>
</feature>
<evidence type="ECO:0000259" key="2">
    <source>
        <dbReference type="Pfam" id="PF00535"/>
    </source>
</evidence>
<dbReference type="SUPFAM" id="SSF53448">
    <property type="entry name" value="Nucleotide-diphospho-sugar transferases"/>
    <property type="match status" value="1"/>
</dbReference>
<dbReference type="CDD" id="cd00761">
    <property type="entry name" value="Glyco_tranf_GTA_type"/>
    <property type="match status" value="1"/>
</dbReference>
<name>A0A3D9S6Q1_9BACL</name>
<dbReference type="PANTHER" id="PTHR22916:SF3">
    <property type="entry name" value="UDP-GLCNAC:BETAGAL BETA-1,3-N-ACETYLGLUCOSAMINYLTRANSFERASE-LIKE PROTEIN 1"/>
    <property type="match status" value="1"/>
</dbReference>
<sequence length="443" mass="52118">MIKVSVIMPVHNVEPYLRDCLDSVVKQTLKDIEIICVNDCSTDQSLDILKEYEARDSRIIVINNEAKQGAAKSRNLGMEYARGEYLAIIDSDDFCDLQMLEISYNRCAEYDADLGTYDYYKYNNITKSTFHLSFPLYFMREFEGSCFSFEQLNDQVFQLINCAPWNKLYKRVFVIESGFKFQDIKNCNDNFFGYMILTKAQKVIYIDTDKPLYYYRVNLQNQITSNVHWNPKCVLEALIAVKNSMKELGIFERYKRSFYSRAVDNFYYMFEKSEGNYRELYQLIQDEGLKELDMMDCGQENFISKYEYYRYLYLKNDEFDDRLKPNALFKNNELFHFLISAGYKYGLWGYGAFGKSFYHACHEHHLDLSCIIDEDITKLGLQVDGLAIQSFESASKIVNAVIVTNSQFSKDIYRVIRQSGREIKLIDIDSYLRLGLKIEECIF</sequence>
<dbReference type="EMBL" id="QTTN01000014">
    <property type="protein sequence ID" value="REE84495.1"/>
    <property type="molecule type" value="Genomic_DNA"/>
</dbReference>
<dbReference type="Gene3D" id="3.90.550.10">
    <property type="entry name" value="Spore Coat Polysaccharide Biosynthesis Protein SpsA, Chain A"/>
    <property type="match status" value="1"/>
</dbReference>
<dbReference type="GO" id="GO:0016758">
    <property type="term" value="F:hexosyltransferase activity"/>
    <property type="evidence" value="ECO:0007669"/>
    <property type="project" value="UniProtKB-ARBA"/>
</dbReference>
<protein>
    <submittedName>
        <fullName evidence="3">Glycosyl transferase family 2</fullName>
    </submittedName>
</protein>
<gene>
    <name evidence="3" type="ORF">A8990_11429</name>
</gene>
<accession>A0A3D9S6Q1</accession>
<dbReference type="PANTHER" id="PTHR22916">
    <property type="entry name" value="GLYCOSYLTRANSFERASE"/>
    <property type="match status" value="1"/>
</dbReference>
<dbReference type="RefSeq" id="WP_181909567.1">
    <property type="nucleotide sequence ID" value="NZ_QTTN01000014.1"/>
</dbReference>
<dbReference type="AlphaFoldDB" id="A0A3D9S6Q1"/>